<keyword evidence="2" id="KW-1185">Reference proteome</keyword>
<dbReference type="Proteomes" id="UP000239872">
    <property type="component" value="Unassembled WGS sequence"/>
</dbReference>
<dbReference type="OrthoDB" id="675660at2"/>
<sequence>MEDGFSIDIEYNGEVLSFDVRLATTGYTHNFMVIINSIEVTYEPDEERNYRAIVNAETAHSLKDKDKMLIGLVGAKLDELKYL</sequence>
<comment type="caution">
    <text evidence="1">The sequence shown here is derived from an EMBL/GenBank/DDBJ whole genome shotgun (WGS) entry which is preliminary data.</text>
</comment>
<reference evidence="1 2" key="1">
    <citation type="submission" date="2018-01" db="EMBL/GenBank/DDBJ databases">
        <title>A novel member of the phylum Bacteroidetes isolated from glacier ice.</title>
        <authorList>
            <person name="Liu Q."/>
            <person name="Xin Y.-H."/>
        </authorList>
    </citation>
    <scope>NUCLEOTIDE SEQUENCE [LARGE SCALE GENOMIC DNA]</scope>
    <source>
        <strain evidence="1 2">RB1R16</strain>
    </source>
</reference>
<dbReference type="EMBL" id="PPSL01000004">
    <property type="protein sequence ID" value="PQJ10070.1"/>
    <property type="molecule type" value="Genomic_DNA"/>
</dbReference>
<accession>A0A2S7ST24</accession>
<proteinExistence type="predicted"/>
<dbReference type="AlphaFoldDB" id="A0A2S7ST24"/>
<gene>
    <name evidence="1" type="ORF">CJD36_015335</name>
</gene>
<dbReference type="RefSeq" id="WP_105040079.1">
    <property type="nucleotide sequence ID" value="NZ_PPSL01000004.1"/>
</dbReference>
<organism evidence="1 2">
    <name type="scientific">Flavipsychrobacter stenotrophus</name>
    <dbReference type="NCBI Taxonomy" id="2077091"/>
    <lineage>
        <taxon>Bacteria</taxon>
        <taxon>Pseudomonadati</taxon>
        <taxon>Bacteroidota</taxon>
        <taxon>Chitinophagia</taxon>
        <taxon>Chitinophagales</taxon>
        <taxon>Chitinophagaceae</taxon>
        <taxon>Flavipsychrobacter</taxon>
    </lineage>
</organism>
<protein>
    <submittedName>
        <fullName evidence="1">Uncharacterized protein</fullName>
    </submittedName>
</protein>
<evidence type="ECO:0000313" key="2">
    <source>
        <dbReference type="Proteomes" id="UP000239872"/>
    </source>
</evidence>
<evidence type="ECO:0000313" key="1">
    <source>
        <dbReference type="EMBL" id="PQJ10070.1"/>
    </source>
</evidence>
<name>A0A2S7ST24_9BACT</name>